<dbReference type="PRINTS" id="PR00368">
    <property type="entry name" value="FADPNR"/>
</dbReference>
<dbReference type="EMBL" id="PVNG01000005">
    <property type="protein sequence ID" value="PRX66759.1"/>
    <property type="molecule type" value="Genomic_DNA"/>
</dbReference>
<reference evidence="7 8" key="1">
    <citation type="submission" date="2018-03" db="EMBL/GenBank/DDBJ databases">
        <title>Genomic Encyclopedia of Type Strains, Phase III (KMG-III): the genomes of soil and plant-associated and newly described type strains.</title>
        <authorList>
            <person name="Whitman W."/>
        </authorList>
    </citation>
    <scope>NUCLEOTIDE SEQUENCE [LARGE SCALE GENOMIC DNA]</scope>
    <source>
        <strain evidence="7 8">CGMCC 4.7104</strain>
    </source>
</reference>
<name>A0A2T0N3K2_9ACTN</name>
<dbReference type="Gene3D" id="3.50.50.100">
    <property type="match status" value="1"/>
</dbReference>
<dbReference type="InterPro" id="IPR051169">
    <property type="entry name" value="NADH-Q_oxidoreductase"/>
</dbReference>
<feature type="domain" description="FAD/NAD(P)-binding" evidence="6">
    <location>
        <begin position="1"/>
        <end position="265"/>
    </location>
</feature>
<sequence>MDILVIGAGYAGLTTALRLDRTHRITLISADSSFRQRIRLHELAAGRPSVTIPLAELTAGTGIATVQARVSGIDPQARRVRTDDGRVFPYDTLVYALGSGTDVSAPGVAEHAYTAERAGELRARLEAGSGEVAVVGGGLTGVEMAAELAERHPSWRVSLVTGGEPGAGLSEKGRRHLARTFARLGVRTHAGTRATGAGPGVLRTDRGDLAADVVVWAASFVVPPLAAEAGLAVDPRGRALVDETLRSVSHPEVYVVGDAAAVRVPGGASRMSCAAGMPIAAHAADVVNARAAGRAARPFRFRYLIQCVSLGRRDGLIQFVRSDDSPVEFVLRGRVAAWVKELVCRFTVGSLRLERRRPGSYLWPKGSARPSSAPVSASSSAA</sequence>
<dbReference type="OrthoDB" id="9784880at2"/>
<evidence type="ECO:0000256" key="3">
    <source>
        <dbReference type="ARBA" id="ARBA00022630"/>
    </source>
</evidence>
<evidence type="ECO:0000256" key="5">
    <source>
        <dbReference type="ARBA" id="ARBA00023002"/>
    </source>
</evidence>
<dbReference type="GO" id="GO:0019646">
    <property type="term" value="P:aerobic electron transport chain"/>
    <property type="evidence" value="ECO:0007669"/>
    <property type="project" value="TreeGrafter"/>
</dbReference>
<evidence type="ECO:0000313" key="8">
    <source>
        <dbReference type="Proteomes" id="UP000238312"/>
    </source>
</evidence>
<evidence type="ECO:0000256" key="1">
    <source>
        <dbReference type="ARBA" id="ARBA00001974"/>
    </source>
</evidence>
<dbReference type="SUPFAM" id="SSF51905">
    <property type="entry name" value="FAD/NAD(P)-binding domain"/>
    <property type="match status" value="1"/>
</dbReference>
<comment type="cofactor">
    <cofactor evidence="1">
        <name>FAD</name>
        <dbReference type="ChEBI" id="CHEBI:57692"/>
    </cofactor>
</comment>
<evidence type="ECO:0000259" key="6">
    <source>
        <dbReference type="Pfam" id="PF07992"/>
    </source>
</evidence>
<evidence type="ECO:0000256" key="2">
    <source>
        <dbReference type="ARBA" id="ARBA00005272"/>
    </source>
</evidence>
<organism evidence="7 8">
    <name type="scientific">Nonomuraea fuscirosea</name>
    <dbReference type="NCBI Taxonomy" id="1291556"/>
    <lineage>
        <taxon>Bacteria</taxon>
        <taxon>Bacillati</taxon>
        <taxon>Actinomycetota</taxon>
        <taxon>Actinomycetes</taxon>
        <taxon>Streptosporangiales</taxon>
        <taxon>Streptosporangiaceae</taxon>
        <taxon>Nonomuraea</taxon>
    </lineage>
</organism>
<dbReference type="RefSeq" id="WP_106238714.1">
    <property type="nucleotide sequence ID" value="NZ_JBFAIB010000008.1"/>
</dbReference>
<accession>A0A2T0N3K2</accession>
<dbReference type="InterPro" id="IPR036188">
    <property type="entry name" value="FAD/NAD-bd_sf"/>
</dbReference>
<dbReference type="Proteomes" id="UP000238312">
    <property type="component" value="Unassembled WGS sequence"/>
</dbReference>
<dbReference type="Pfam" id="PF07992">
    <property type="entry name" value="Pyr_redox_2"/>
    <property type="match status" value="1"/>
</dbReference>
<keyword evidence="8" id="KW-1185">Reference proteome</keyword>
<protein>
    <submittedName>
        <fullName evidence="7">NADH dehydrogenase FAD-containing subunit</fullName>
    </submittedName>
</protein>
<evidence type="ECO:0000313" key="7">
    <source>
        <dbReference type="EMBL" id="PRX66759.1"/>
    </source>
</evidence>
<keyword evidence="3" id="KW-0285">Flavoprotein</keyword>
<proteinExistence type="inferred from homology"/>
<dbReference type="PANTHER" id="PTHR42913:SF3">
    <property type="entry name" value="64 KDA MITOCHONDRIAL NADH DEHYDROGENASE (EUROFUNG)"/>
    <property type="match status" value="1"/>
</dbReference>
<keyword evidence="5" id="KW-0560">Oxidoreductase</keyword>
<keyword evidence="4" id="KW-0274">FAD</keyword>
<dbReference type="PRINTS" id="PR00469">
    <property type="entry name" value="PNDRDTASEII"/>
</dbReference>
<dbReference type="InterPro" id="IPR023753">
    <property type="entry name" value="FAD/NAD-binding_dom"/>
</dbReference>
<evidence type="ECO:0000256" key="4">
    <source>
        <dbReference type="ARBA" id="ARBA00022827"/>
    </source>
</evidence>
<gene>
    <name evidence="7" type="ORF">B0I32_105199</name>
</gene>
<comment type="caution">
    <text evidence="7">The sequence shown here is derived from an EMBL/GenBank/DDBJ whole genome shotgun (WGS) entry which is preliminary data.</text>
</comment>
<dbReference type="AlphaFoldDB" id="A0A2T0N3K2"/>
<dbReference type="PANTHER" id="PTHR42913">
    <property type="entry name" value="APOPTOSIS-INDUCING FACTOR 1"/>
    <property type="match status" value="1"/>
</dbReference>
<comment type="similarity">
    <text evidence="2">Belongs to the NADH dehydrogenase family.</text>
</comment>
<dbReference type="GO" id="GO:0003955">
    <property type="term" value="F:NAD(P)H dehydrogenase (quinone) activity"/>
    <property type="evidence" value="ECO:0007669"/>
    <property type="project" value="TreeGrafter"/>
</dbReference>